<proteinExistence type="predicted"/>
<gene>
    <name evidence="1" type="ORF">GSTUM_00010507001</name>
</gene>
<keyword evidence="2" id="KW-1185">Reference proteome</keyword>
<sequence length="76" mass="8800">MAVYEKQRRRFPIACGRGSLRNEKRLFVYCSPALHHTVLGYRWGRVIGCPWVMCALFPWGDMGFGAVPWGYFCITL</sequence>
<dbReference type="GeneID" id="9187361"/>
<dbReference type="Proteomes" id="UP000006911">
    <property type="component" value="Unassembled WGS sequence"/>
</dbReference>
<name>D5GM34_TUBMM</name>
<dbReference type="InParanoid" id="D5GM34"/>
<dbReference type="KEGG" id="tml:GSTUM_00010507001"/>
<accession>D5GM34</accession>
<evidence type="ECO:0000313" key="1">
    <source>
        <dbReference type="EMBL" id="CAZ85577.1"/>
    </source>
</evidence>
<protein>
    <submittedName>
        <fullName evidence="1">(Perigord truffle) hypothetical protein</fullName>
    </submittedName>
</protein>
<dbReference type="RefSeq" id="XP_002841386.1">
    <property type="nucleotide sequence ID" value="XM_002841340.1"/>
</dbReference>
<reference evidence="1 2" key="1">
    <citation type="journal article" date="2010" name="Nature">
        <title>Perigord black truffle genome uncovers evolutionary origins and mechanisms of symbiosis.</title>
        <authorList>
            <person name="Martin F."/>
            <person name="Kohler A."/>
            <person name="Murat C."/>
            <person name="Balestrini R."/>
            <person name="Coutinho P.M."/>
            <person name="Jaillon O."/>
            <person name="Montanini B."/>
            <person name="Morin E."/>
            <person name="Noel B."/>
            <person name="Percudani R."/>
            <person name="Porcel B."/>
            <person name="Rubini A."/>
            <person name="Amicucci A."/>
            <person name="Amselem J."/>
            <person name="Anthouard V."/>
            <person name="Arcioni S."/>
            <person name="Artiguenave F."/>
            <person name="Aury J.M."/>
            <person name="Ballario P."/>
            <person name="Bolchi A."/>
            <person name="Brenna A."/>
            <person name="Brun A."/>
            <person name="Buee M."/>
            <person name="Cantarel B."/>
            <person name="Chevalier G."/>
            <person name="Couloux A."/>
            <person name="Da Silva C."/>
            <person name="Denoeud F."/>
            <person name="Duplessis S."/>
            <person name="Ghignone S."/>
            <person name="Hilselberger B."/>
            <person name="Iotti M."/>
            <person name="Marcais B."/>
            <person name="Mello A."/>
            <person name="Miranda M."/>
            <person name="Pacioni G."/>
            <person name="Quesneville H."/>
            <person name="Riccioni C."/>
            <person name="Ruotolo R."/>
            <person name="Splivallo R."/>
            <person name="Stocchi V."/>
            <person name="Tisserant E."/>
            <person name="Viscomi A.R."/>
            <person name="Zambonelli A."/>
            <person name="Zampieri E."/>
            <person name="Henrissat B."/>
            <person name="Lebrun M.H."/>
            <person name="Paolocci F."/>
            <person name="Bonfante P."/>
            <person name="Ottonello S."/>
            <person name="Wincker P."/>
        </authorList>
    </citation>
    <scope>NUCLEOTIDE SEQUENCE [LARGE SCALE GENOMIC DNA]</scope>
    <source>
        <strain evidence="1 2">Mel28</strain>
    </source>
</reference>
<dbReference type="EMBL" id="FN430351">
    <property type="protein sequence ID" value="CAZ85577.1"/>
    <property type="molecule type" value="Genomic_DNA"/>
</dbReference>
<evidence type="ECO:0000313" key="2">
    <source>
        <dbReference type="Proteomes" id="UP000006911"/>
    </source>
</evidence>
<dbReference type="AlphaFoldDB" id="D5GM34"/>
<dbReference type="HOGENOM" id="CLU_2656251_0_0_1"/>
<organism evidence="1 2">
    <name type="scientific">Tuber melanosporum (strain Mel28)</name>
    <name type="common">Perigord black truffle</name>
    <dbReference type="NCBI Taxonomy" id="656061"/>
    <lineage>
        <taxon>Eukaryota</taxon>
        <taxon>Fungi</taxon>
        <taxon>Dikarya</taxon>
        <taxon>Ascomycota</taxon>
        <taxon>Pezizomycotina</taxon>
        <taxon>Pezizomycetes</taxon>
        <taxon>Pezizales</taxon>
        <taxon>Tuberaceae</taxon>
        <taxon>Tuber</taxon>
    </lineage>
</organism>